<evidence type="ECO:0000313" key="2">
    <source>
        <dbReference type="Proteomes" id="UP001281761"/>
    </source>
</evidence>
<gene>
    <name evidence="1" type="ORF">BLNAU_21633</name>
</gene>
<dbReference type="EMBL" id="JARBJD010000346">
    <property type="protein sequence ID" value="KAK2943450.1"/>
    <property type="molecule type" value="Genomic_DNA"/>
</dbReference>
<evidence type="ECO:0000313" key="1">
    <source>
        <dbReference type="EMBL" id="KAK2943450.1"/>
    </source>
</evidence>
<reference evidence="1 2" key="1">
    <citation type="journal article" date="2022" name="bioRxiv">
        <title>Genomics of Preaxostyla Flagellates Illuminates Evolutionary Transitions and the Path Towards Mitochondrial Loss.</title>
        <authorList>
            <person name="Novak L.V.F."/>
            <person name="Treitli S.C."/>
            <person name="Pyrih J."/>
            <person name="Halakuc P."/>
            <person name="Pipaliya S.V."/>
            <person name="Vacek V."/>
            <person name="Brzon O."/>
            <person name="Soukal P."/>
            <person name="Eme L."/>
            <person name="Dacks J.B."/>
            <person name="Karnkowska A."/>
            <person name="Elias M."/>
            <person name="Hampl V."/>
        </authorList>
    </citation>
    <scope>NUCLEOTIDE SEQUENCE [LARGE SCALE GENOMIC DNA]</scope>
    <source>
        <strain evidence="1">NAU3</strain>
        <tissue evidence="1">Gut</tissue>
    </source>
</reference>
<protein>
    <submittedName>
        <fullName evidence="1">Uncharacterized protein</fullName>
    </submittedName>
</protein>
<accession>A0ABQ9WZK5</accession>
<dbReference type="Proteomes" id="UP001281761">
    <property type="component" value="Unassembled WGS sequence"/>
</dbReference>
<dbReference type="InterPro" id="IPR011989">
    <property type="entry name" value="ARM-like"/>
</dbReference>
<dbReference type="InterPro" id="IPR016024">
    <property type="entry name" value="ARM-type_fold"/>
</dbReference>
<proteinExistence type="predicted"/>
<sequence length="349" mass="39081">MTSDDTLSNGSQESPSTIVVNKEPFLHFDENTELSFEDKSTIYNSLIALVEAEYPFDDALQDKALRFLGGLEPWGNQEHVLKLVNDLVPSSARQRSGFVDSILILLSSPHSNVVEAALSFLHNATTGSSRSIRCRLVESDLIMKVLAAVQPHTLPISENEMLINNFIWTIIFCLNLASPASLRMLDITSAVSIFNSREMIFQKVVLPSSQFMTFLIFNRHILKGELLYSFMPLLVKFIEIGPFHRPTLEFVVASPIVMAFSSCLSFIEDNGCHCDTLTNTKPLLREWKKEGPEVAQSAKRMMQAMFSEGIENTLEQKMMNNKNGDFGHNVVDDCNVISKLLGSNVTRPQ</sequence>
<dbReference type="SUPFAM" id="SSF48371">
    <property type="entry name" value="ARM repeat"/>
    <property type="match status" value="1"/>
</dbReference>
<dbReference type="Gene3D" id="1.25.10.10">
    <property type="entry name" value="Leucine-rich Repeat Variant"/>
    <property type="match status" value="1"/>
</dbReference>
<comment type="caution">
    <text evidence="1">The sequence shown here is derived from an EMBL/GenBank/DDBJ whole genome shotgun (WGS) entry which is preliminary data.</text>
</comment>
<keyword evidence="2" id="KW-1185">Reference proteome</keyword>
<name>A0ABQ9WZK5_9EUKA</name>
<organism evidence="1 2">
    <name type="scientific">Blattamonas nauphoetae</name>
    <dbReference type="NCBI Taxonomy" id="2049346"/>
    <lineage>
        <taxon>Eukaryota</taxon>
        <taxon>Metamonada</taxon>
        <taxon>Preaxostyla</taxon>
        <taxon>Oxymonadida</taxon>
        <taxon>Blattamonas</taxon>
    </lineage>
</organism>